<name>A0ABW8YEK8_9FLAO</name>
<keyword evidence="2" id="KW-1185">Reference proteome</keyword>
<dbReference type="EMBL" id="JBELQB010000006">
    <property type="protein sequence ID" value="MFL9837633.1"/>
    <property type="molecule type" value="Genomic_DNA"/>
</dbReference>
<comment type="caution">
    <text evidence="1">The sequence shown here is derived from an EMBL/GenBank/DDBJ whole genome shotgun (WGS) entry which is preliminary data.</text>
</comment>
<dbReference type="RefSeq" id="WP_408074648.1">
    <property type="nucleotide sequence ID" value="NZ_JBELQB010000006.1"/>
</dbReference>
<proteinExistence type="predicted"/>
<sequence length="116" mass="13285">MLNRNPEIKALLESLETGMITFIEPGETGYTKKDVSNCITLLNSFLADLSQSENRDQGITIVKNVVLKLNKLNTSCDEELIETEEREQIAEIIIIAGHLKGYNTRDEDITEEWREW</sequence>
<dbReference type="Proteomes" id="UP001629059">
    <property type="component" value="Unassembled WGS sequence"/>
</dbReference>
<evidence type="ECO:0000313" key="1">
    <source>
        <dbReference type="EMBL" id="MFL9837633.1"/>
    </source>
</evidence>
<gene>
    <name evidence="1" type="ORF">ABS768_09000</name>
</gene>
<accession>A0ABW8YEK8</accession>
<evidence type="ECO:0000313" key="2">
    <source>
        <dbReference type="Proteomes" id="UP001629059"/>
    </source>
</evidence>
<protein>
    <submittedName>
        <fullName evidence="1">Uncharacterized protein</fullName>
    </submittedName>
</protein>
<reference evidence="1 2" key="1">
    <citation type="submission" date="2024-06" db="EMBL/GenBank/DDBJ databases">
        <authorList>
            <person name="Kaempfer P."/>
            <person name="Viver T."/>
        </authorList>
    </citation>
    <scope>NUCLEOTIDE SEQUENCE [LARGE SCALE GENOMIC DNA]</scope>
    <source>
        <strain evidence="1 2">ST-75</strain>
    </source>
</reference>
<organism evidence="1 2">
    <name type="scientific">Flavobacterium rhizophilum</name>
    <dbReference type="NCBI Taxonomy" id="3163296"/>
    <lineage>
        <taxon>Bacteria</taxon>
        <taxon>Pseudomonadati</taxon>
        <taxon>Bacteroidota</taxon>
        <taxon>Flavobacteriia</taxon>
        <taxon>Flavobacteriales</taxon>
        <taxon>Flavobacteriaceae</taxon>
        <taxon>Flavobacterium</taxon>
    </lineage>
</organism>